<evidence type="ECO:0000313" key="2">
    <source>
        <dbReference type="Proteomes" id="UP000239895"/>
    </source>
</evidence>
<dbReference type="Gene3D" id="3.80.10.10">
    <property type="entry name" value="Ribonuclease Inhibitor"/>
    <property type="match status" value="1"/>
</dbReference>
<accession>A0ABX5EAG7</accession>
<comment type="caution">
    <text evidence="1">The sequence shown here is derived from an EMBL/GenBank/DDBJ whole genome shotgun (WGS) entry which is preliminary data.</text>
</comment>
<dbReference type="InterPro" id="IPR032675">
    <property type="entry name" value="LRR_dom_sf"/>
</dbReference>
<gene>
    <name evidence="1" type="ORF">BCL65_11811</name>
</gene>
<organism evidence="1 2">
    <name type="scientific">Isoptericola halotolerans</name>
    <dbReference type="NCBI Taxonomy" id="300560"/>
    <lineage>
        <taxon>Bacteria</taxon>
        <taxon>Bacillati</taxon>
        <taxon>Actinomycetota</taxon>
        <taxon>Actinomycetes</taxon>
        <taxon>Micrococcales</taxon>
        <taxon>Promicromonosporaceae</taxon>
        <taxon>Isoptericola</taxon>
    </lineage>
</organism>
<keyword evidence="2" id="KW-1185">Reference proteome</keyword>
<dbReference type="EMBL" id="PVTX01000018">
    <property type="protein sequence ID" value="PRZ02729.1"/>
    <property type="molecule type" value="Genomic_DNA"/>
</dbReference>
<proteinExistence type="predicted"/>
<evidence type="ECO:0000313" key="1">
    <source>
        <dbReference type="EMBL" id="PRZ02729.1"/>
    </source>
</evidence>
<reference evidence="1 2" key="1">
    <citation type="submission" date="2018-03" db="EMBL/GenBank/DDBJ databases">
        <title>Comparative analysis of microorganisms from saline springs in Andes Mountain Range, Colombia.</title>
        <authorList>
            <person name="Rubin E."/>
        </authorList>
    </citation>
    <scope>NUCLEOTIDE SEQUENCE [LARGE SCALE GENOMIC DNA]</scope>
    <source>
        <strain evidence="1 2">CG 23</strain>
    </source>
</reference>
<protein>
    <recommendedName>
        <fullName evidence="3">Leucine-rich repeat domain-containing protein</fullName>
    </recommendedName>
</protein>
<dbReference type="SUPFAM" id="SSF52058">
    <property type="entry name" value="L domain-like"/>
    <property type="match status" value="1"/>
</dbReference>
<sequence length="267" mass="29570">MRADYDVLNLQADGQIDENEIVEQYRSGRFNGLFLRLSRGSRLRNLDFLARMPRIEYLEIEGRVVDDSAAFQVPGLRELVLLTKGEAAIPRGRNSSLSVLAFDDRGDRIDLEGFPSLTGLTIWSSLRRDLDFLGDVTELASFKLEGTGQILDLSGLDRCRKLYELEIVETRAKSLVPLGQLKRLRRCWLVGGGRLVQAEPLDFNDVSGLSGLEELRVTYGGEVRSVAPLLGMSSLRDVRLRGTTVVAGDSILLDEFPDSVTVVGPDG</sequence>
<evidence type="ECO:0008006" key="3">
    <source>
        <dbReference type="Google" id="ProtNLM"/>
    </source>
</evidence>
<name>A0ABX5EAG7_9MICO</name>
<dbReference type="Proteomes" id="UP000239895">
    <property type="component" value="Unassembled WGS sequence"/>
</dbReference>